<dbReference type="FunFam" id="2.40.10.120:FF:000002">
    <property type="entry name" value="HtrA serine peptidase 3"/>
    <property type="match status" value="1"/>
</dbReference>
<feature type="domain" description="IGFBP N-terminal" evidence="10">
    <location>
        <begin position="25"/>
        <end position="98"/>
    </location>
</feature>
<feature type="signal peptide" evidence="9">
    <location>
        <begin position="1"/>
        <end position="19"/>
    </location>
</feature>
<reference evidence="12" key="2">
    <citation type="submission" date="2025-09" db="UniProtKB">
        <authorList>
            <consortium name="Ensembl"/>
        </authorList>
    </citation>
    <scope>IDENTIFICATION</scope>
</reference>
<dbReference type="Gene3D" id="3.30.60.30">
    <property type="match status" value="1"/>
</dbReference>
<evidence type="ECO:0000313" key="12">
    <source>
        <dbReference type="Ensembl" id="ENSACIP00000010259.1"/>
    </source>
</evidence>
<dbReference type="OMA" id="MFWSLLC"/>
<comment type="similarity">
    <text evidence="2">Belongs to the peptidase S1C family.</text>
</comment>
<evidence type="ECO:0000256" key="5">
    <source>
        <dbReference type="ARBA" id="ARBA00022729"/>
    </source>
</evidence>
<dbReference type="PROSITE" id="PS51465">
    <property type="entry name" value="KAZAL_2"/>
    <property type="match status" value="1"/>
</dbReference>
<dbReference type="SUPFAM" id="SSF57184">
    <property type="entry name" value="Growth factor receptor domain"/>
    <property type="match status" value="1"/>
</dbReference>
<dbReference type="Gene3D" id="2.30.42.10">
    <property type="match status" value="1"/>
</dbReference>
<dbReference type="CDD" id="cd00104">
    <property type="entry name" value="KAZAL_FS"/>
    <property type="match status" value="1"/>
</dbReference>
<dbReference type="PROSITE" id="PS51323">
    <property type="entry name" value="IGFBP_N_2"/>
    <property type="match status" value="1"/>
</dbReference>
<dbReference type="InterPro" id="IPR036058">
    <property type="entry name" value="Kazal_dom_sf"/>
</dbReference>
<keyword evidence="6" id="KW-0378">Hydrolase</keyword>
<dbReference type="GO" id="GO:0043065">
    <property type="term" value="P:positive regulation of apoptotic process"/>
    <property type="evidence" value="ECO:0007669"/>
    <property type="project" value="TreeGrafter"/>
</dbReference>
<evidence type="ECO:0000259" key="10">
    <source>
        <dbReference type="PROSITE" id="PS51323"/>
    </source>
</evidence>
<evidence type="ECO:0000256" key="1">
    <source>
        <dbReference type="ARBA" id="ARBA00004613"/>
    </source>
</evidence>
<evidence type="ECO:0000256" key="4">
    <source>
        <dbReference type="ARBA" id="ARBA00022670"/>
    </source>
</evidence>
<accession>A0A3Q0RDG9</accession>
<dbReference type="Gene3D" id="4.10.40.20">
    <property type="match status" value="1"/>
</dbReference>
<dbReference type="InterPro" id="IPR001940">
    <property type="entry name" value="Peptidase_S1C"/>
</dbReference>
<dbReference type="AlphaFoldDB" id="A0A3Q0RDG9"/>
<protein>
    <submittedName>
        <fullName evidence="12">HtrA serine peptidase 1a</fullName>
    </submittedName>
</protein>
<keyword evidence="8" id="KW-1015">Disulfide bond</keyword>
<keyword evidence="7" id="KW-0720">Serine protease</keyword>
<dbReference type="InterPro" id="IPR036034">
    <property type="entry name" value="PDZ_sf"/>
</dbReference>
<dbReference type="SUPFAM" id="SSF50156">
    <property type="entry name" value="PDZ domain-like"/>
    <property type="match status" value="1"/>
</dbReference>
<proteinExistence type="inferred from homology"/>
<evidence type="ECO:0000259" key="11">
    <source>
        <dbReference type="PROSITE" id="PS51465"/>
    </source>
</evidence>
<dbReference type="Pfam" id="PF07648">
    <property type="entry name" value="Kazal_2"/>
    <property type="match status" value="1"/>
</dbReference>
<keyword evidence="4" id="KW-0645">Protease</keyword>
<dbReference type="Gene3D" id="2.40.10.120">
    <property type="match status" value="1"/>
</dbReference>
<evidence type="ECO:0000256" key="8">
    <source>
        <dbReference type="ARBA" id="ARBA00023157"/>
    </source>
</evidence>
<dbReference type="PANTHER" id="PTHR22939">
    <property type="entry name" value="SERINE PROTEASE FAMILY S1C HTRA-RELATED"/>
    <property type="match status" value="1"/>
</dbReference>
<evidence type="ECO:0000313" key="13">
    <source>
        <dbReference type="Proteomes" id="UP000261340"/>
    </source>
</evidence>
<dbReference type="SUPFAM" id="SSF50494">
    <property type="entry name" value="Trypsin-like serine proteases"/>
    <property type="match status" value="1"/>
</dbReference>
<dbReference type="SUPFAM" id="SSF100895">
    <property type="entry name" value="Kazal-type serine protease inhibitors"/>
    <property type="match status" value="1"/>
</dbReference>
<dbReference type="InterPro" id="IPR009003">
    <property type="entry name" value="Peptidase_S1_PA"/>
</dbReference>
<evidence type="ECO:0000256" key="6">
    <source>
        <dbReference type="ARBA" id="ARBA00022801"/>
    </source>
</evidence>
<organism evidence="12 13">
    <name type="scientific">Amphilophus citrinellus</name>
    <name type="common">Midas cichlid</name>
    <name type="synonym">Cichlasoma citrinellum</name>
    <dbReference type="NCBI Taxonomy" id="61819"/>
    <lineage>
        <taxon>Eukaryota</taxon>
        <taxon>Metazoa</taxon>
        <taxon>Chordata</taxon>
        <taxon>Craniata</taxon>
        <taxon>Vertebrata</taxon>
        <taxon>Euteleostomi</taxon>
        <taxon>Actinopterygii</taxon>
        <taxon>Neopterygii</taxon>
        <taxon>Teleostei</taxon>
        <taxon>Neoteleostei</taxon>
        <taxon>Acanthomorphata</taxon>
        <taxon>Ovalentaria</taxon>
        <taxon>Cichlomorphae</taxon>
        <taxon>Cichliformes</taxon>
        <taxon>Cichlidae</taxon>
        <taxon>New World cichlids</taxon>
        <taxon>Cichlasomatinae</taxon>
        <taxon>Heroini</taxon>
        <taxon>Amphilophus</taxon>
    </lineage>
</organism>
<dbReference type="SMART" id="SM00228">
    <property type="entry name" value="PDZ"/>
    <property type="match status" value="1"/>
</dbReference>
<dbReference type="Pfam" id="PF17820">
    <property type="entry name" value="PDZ_6"/>
    <property type="match status" value="1"/>
</dbReference>
<evidence type="ECO:0000256" key="7">
    <source>
        <dbReference type="ARBA" id="ARBA00022825"/>
    </source>
</evidence>
<dbReference type="GO" id="GO:0012501">
    <property type="term" value="P:programmed cell death"/>
    <property type="evidence" value="ECO:0007669"/>
    <property type="project" value="TreeGrafter"/>
</dbReference>
<feature type="domain" description="Kazal-like" evidence="11">
    <location>
        <begin position="80"/>
        <end position="142"/>
    </location>
</feature>
<dbReference type="SMART" id="SM00121">
    <property type="entry name" value="IB"/>
    <property type="match status" value="1"/>
</dbReference>
<evidence type="ECO:0000256" key="9">
    <source>
        <dbReference type="SAM" id="SignalP"/>
    </source>
</evidence>
<dbReference type="PRINTS" id="PR00834">
    <property type="entry name" value="PROTEASES2C"/>
</dbReference>
<reference evidence="12" key="1">
    <citation type="submission" date="2025-08" db="UniProtKB">
        <authorList>
            <consortium name="Ensembl"/>
        </authorList>
    </citation>
    <scope>IDENTIFICATION</scope>
</reference>
<feature type="chain" id="PRO_5018789066" evidence="9">
    <location>
        <begin position="20"/>
        <end position="457"/>
    </location>
</feature>
<dbReference type="Pfam" id="PF13365">
    <property type="entry name" value="Trypsin_2"/>
    <property type="match status" value="1"/>
</dbReference>
<dbReference type="GeneTree" id="ENSGT00940000156955"/>
<dbReference type="GO" id="GO:0040036">
    <property type="term" value="P:regulation of fibroblast growth factor receptor signaling pathway"/>
    <property type="evidence" value="ECO:0007669"/>
    <property type="project" value="Ensembl"/>
</dbReference>
<dbReference type="GO" id="GO:0005576">
    <property type="term" value="C:extracellular region"/>
    <property type="evidence" value="ECO:0007669"/>
    <property type="project" value="UniProtKB-SubCell"/>
</dbReference>
<evidence type="ECO:0000256" key="2">
    <source>
        <dbReference type="ARBA" id="ARBA00010541"/>
    </source>
</evidence>
<dbReference type="GO" id="GO:0006508">
    <property type="term" value="P:proteolysis"/>
    <property type="evidence" value="ECO:0007669"/>
    <property type="project" value="UniProtKB-KW"/>
</dbReference>
<dbReference type="STRING" id="61819.ENSACIP00000010259"/>
<dbReference type="InterPro" id="IPR002350">
    <property type="entry name" value="Kazal_dom"/>
</dbReference>
<dbReference type="InterPro" id="IPR009030">
    <property type="entry name" value="Growth_fac_rcpt_cys_sf"/>
</dbReference>
<dbReference type="InterPro" id="IPR041489">
    <property type="entry name" value="PDZ_6"/>
</dbReference>
<dbReference type="Proteomes" id="UP000261340">
    <property type="component" value="Unplaced"/>
</dbReference>
<keyword evidence="13" id="KW-1185">Reference proteome</keyword>
<name>A0A3Q0RDG9_AMPCI</name>
<dbReference type="SMART" id="SM00280">
    <property type="entry name" value="KAZAL"/>
    <property type="match status" value="1"/>
</dbReference>
<dbReference type="Pfam" id="PF00219">
    <property type="entry name" value="IGFBP"/>
    <property type="match status" value="1"/>
</dbReference>
<dbReference type="Ensembl" id="ENSACIT00000010555.1">
    <property type="protein sequence ID" value="ENSACIP00000010259.1"/>
    <property type="gene ID" value="ENSACIG00000008026.1"/>
</dbReference>
<keyword evidence="3" id="KW-0964">Secreted</keyword>
<comment type="subcellular location">
    <subcellularLocation>
        <location evidence="1">Secreted</location>
    </subcellularLocation>
</comment>
<evidence type="ECO:0000256" key="3">
    <source>
        <dbReference type="ARBA" id="ARBA00022525"/>
    </source>
</evidence>
<sequence>MFWLLLCVIVAFASVPADAQISSRYVVGCPARCDKSMCPRLPADCPAGQTLDACHCCPVCASGEGEACGGSGKLGDPVCGEGLECSVSGGVGGICVCKTTEAVCGSDGVSYRNICELKRVSRRAQKLQQPPVLFIQRGACGKGKTQIDNPDSPRHKYNFIADVVERIAPSVVHIELYRKMTYSKREVAVASGSGFVVSEDGQIVTNAHVVANKHRVKVELKSGASYDAKIKDVDEKSDIALIKIDAPTKLPVLLLGRSSDLRPGEFVVAIGSPFSLQNTVTTGIVSTTQRGGRELGLRNSDMDYIQTDAIINYGNSGGPLVNLDGEVIGINTLKVTAGISFAIPSDKIRQFLAESYDRQSRGMTKKKYIVAHSTFYTRHRDFPDITSGAYVMEVIAKTPAAIAGLKEHDVIISINGQRISTATDVSAAIKRDGTLRVVVRRGNEDAILTVVPMEIDP</sequence>
<keyword evidence="5 9" id="KW-0732">Signal</keyword>
<dbReference type="InterPro" id="IPR000867">
    <property type="entry name" value="IGFBP-like"/>
</dbReference>
<dbReference type="InterPro" id="IPR001478">
    <property type="entry name" value="PDZ"/>
</dbReference>
<dbReference type="GO" id="GO:0004252">
    <property type="term" value="F:serine-type endopeptidase activity"/>
    <property type="evidence" value="ECO:0007669"/>
    <property type="project" value="InterPro"/>
</dbReference>
<dbReference type="PANTHER" id="PTHR22939:SF128">
    <property type="entry name" value="SERINE PROTEASE HTRA1A"/>
    <property type="match status" value="1"/>
</dbReference>